<evidence type="ECO:0000256" key="1">
    <source>
        <dbReference type="ARBA" id="ARBA00022485"/>
    </source>
</evidence>
<dbReference type="EMBL" id="SPQZ01000001">
    <property type="protein sequence ID" value="TFV99914.1"/>
    <property type="molecule type" value="Genomic_DNA"/>
</dbReference>
<gene>
    <name evidence="6" type="ORF">E4M00_01545</name>
</gene>
<evidence type="ECO:0000256" key="4">
    <source>
        <dbReference type="ARBA" id="ARBA00023004"/>
    </source>
</evidence>
<dbReference type="SUPFAM" id="SSF51905">
    <property type="entry name" value="FAD/NAD(P)-binding domain"/>
    <property type="match status" value="1"/>
</dbReference>
<comment type="caution">
    <text evidence="6">The sequence shown here is derived from an EMBL/GenBank/DDBJ whole genome shotgun (WGS) entry which is preliminary data.</text>
</comment>
<evidence type="ECO:0000256" key="5">
    <source>
        <dbReference type="ARBA" id="ARBA00023014"/>
    </source>
</evidence>
<keyword evidence="7" id="KW-1185">Reference proteome</keyword>
<proteinExistence type="predicted"/>
<dbReference type="InterPro" id="IPR036188">
    <property type="entry name" value="FAD/NAD-bd_sf"/>
</dbReference>
<keyword evidence="2" id="KW-0479">Metal-binding</keyword>
<evidence type="ECO:0000256" key="3">
    <source>
        <dbReference type="ARBA" id="ARBA00023002"/>
    </source>
</evidence>
<protein>
    <submittedName>
        <fullName evidence="6">FAD-dependent oxidoreductase</fullName>
    </submittedName>
</protein>
<reference evidence="6 7" key="1">
    <citation type="journal article" date="2018" name="J. Microbiol.">
        <title>Leifsonia flava sp. nov., a novel actinobacterium isolated from the rhizosphere of Aquilegia viridiflora.</title>
        <authorList>
            <person name="Cai Y."/>
            <person name="Tao W.Z."/>
            <person name="Ma Y.J."/>
            <person name="Cheng J."/>
            <person name="Zhang M.Y."/>
            <person name="Zhang Y.X."/>
        </authorList>
    </citation>
    <scope>NUCLEOTIDE SEQUENCE [LARGE SCALE GENOMIC DNA]</scope>
    <source>
        <strain evidence="6 7">SYP-B2174</strain>
    </source>
</reference>
<evidence type="ECO:0000313" key="6">
    <source>
        <dbReference type="EMBL" id="TFV99914.1"/>
    </source>
</evidence>
<dbReference type="PANTHER" id="PTHR43498">
    <property type="entry name" value="FERREDOXIN:COB-COM HETERODISULFIDE REDUCTASE SUBUNIT A"/>
    <property type="match status" value="1"/>
</dbReference>
<dbReference type="AlphaFoldDB" id="A0A4Y9R5L5"/>
<name>A0A4Y9R5L5_9MICO</name>
<keyword evidence="3" id="KW-0560">Oxidoreductase</keyword>
<dbReference type="GO" id="GO:0046872">
    <property type="term" value="F:metal ion binding"/>
    <property type="evidence" value="ECO:0007669"/>
    <property type="project" value="UniProtKB-KW"/>
</dbReference>
<dbReference type="RefSeq" id="WP_135118811.1">
    <property type="nucleotide sequence ID" value="NZ_SPQZ01000001.1"/>
</dbReference>
<accession>A0A4Y9R5L5</accession>
<dbReference type="Pfam" id="PF12831">
    <property type="entry name" value="FAD_oxidored"/>
    <property type="match status" value="1"/>
</dbReference>
<dbReference type="GO" id="GO:0016491">
    <property type="term" value="F:oxidoreductase activity"/>
    <property type="evidence" value="ECO:0007669"/>
    <property type="project" value="UniProtKB-KW"/>
</dbReference>
<dbReference type="Proteomes" id="UP000298127">
    <property type="component" value="Unassembled WGS sequence"/>
</dbReference>
<dbReference type="Gene3D" id="3.50.50.60">
    <property type="entry name" value="FAD/NAD(P)-binding domain"/>
    <property type="match status" value="1"/>
</dbReference>
<dbReference type="GO" id="GO:0051539">
    <property type="term" value="F:4 iron, 4 sulfur cluster binding"/>
    <property type="evidence" value="ECO:0007669"/>
    <property type="project" value="UniProtKB-KW"/>
</dbReference>
<sequence>MKKFTVESDVTVIGGGLAGVAAAIAAAREGATVALINNRPVLGGNSSSEVRVWVCGATAHGSQKFARETGIMGELFIENQYRNPEGNPHLWDQVVLDAVRAEPLITMYLNTDVRDVDADGADSDRTIRSVTGWQMGSEKLITFVGAMFIDATGDGIVGHLAGAWAMTGREAAAEFGEEWAPEIPDSNMLGSTILFYSKDVGEPVRFVPPSIAKDISTTSILDNRRVRATDNGCDYWWIEWGGELDAVDDNEAIRDELWGVVYGIWDHIKNSGLYDADTLTLEWVGSVPGKREYRRFIGDTILTQNDIMNQVRFPDTIGFGGWSIDLHPPGGMYSVDEGSKHLFTKGIYHIPFGALYSKNVSNMLMAGRDISATHVAFGTTRVMATCAVTGEAAGTGAALSVRHGVTPRTLATERLGELQTALLRADASIVGRPWTDPSDLALTAQVTASSTITSIDVEPRPDEQPHAVTLDGHDIGIIIPADPRIDTVQLLLDASRPTLALIELWRTDGGENHIPVEKVSATEARVEHPGHSWVTARFDYTPDQPENVVVVIDRNPDLKLVVLPRSAPYGVLGLVSRTPRFQMDGPQSNAWSAFEMRRSAPAIRVTPDTNAYAAAHVSGGFQRPFDGPQLWSSRPLGEDGESVVLTWDDPQSVRSVEVLFNDDVDEDLVNLHHHRTPFPVVPEVVRDYGIDFLTEDGWVRAETVLGNRVRRRVHRWDEAAQVKALRLVATATNGAECVTVAGIRAFS</sequence>
<keyword evidence="5" id="KW-0411">Iron-sulfur</keyword>
<keyword evidence="1" id="KW-0004">4Fe-4S</keyword>
<dbReference type="PANTHER" id="PTHR43498:SF1">
    <property type="entry name" value="COB--COM HETERODISULFIDE REDUCTASE IRON-SULFUR SUBUNIT A"/>
    <property type="match status" value="1"/>
</dbReference>
<evidence type="ECO:0000313" key="7">
    <source>
        <dbReference type="Proteomes" id="UP000298127"/>
    </source>
</evidence>
<organism evidence="6 7">
    <name type="scientific">Orlajensenia leifsoniae</name>
    <dbReference type="NCBI Taxonomy" id="2561933"/>
    <lineage>
        <taxon>Bacteria</taxon>
        <taxon>Bacillati</taxon>
        <taxon>Actinomycetota</taxon>
        <taxon>Actinomycetes</taxon>
        <taxon>Micrococcales</taxon>
        <taxon>Microbacteriaceae</taxon>
        <taxon>Orlajensenia</taxon>
    </lineage>
</organism>
<evidence type="ECO:0000256" key="2">
    <source>
        <dbReference type="ARBA" id="ARBA00022723"/>
    </source>
</evidence>
<dbReference type="InterPro" id="IPR039650">
    <property type="entry name" value="HdrA-like"/>
</dbReference>
<keyword evidence="4" id="KW-0408">Iron</keyword>